<evidence type="ECO:0000256" key="1">
    <source>
        <dbReference type="SAM" id="MobiDB-lite"/>
    </source>
</evidence>
<evidence type="ECO:0000313" key="4">
    <source>
        <dbReference type="Proteomes" id="UP000198615"/>
    </source>
</evidence>
<evidence type="ECO:0000256" key="2">
    <source>
        <dbReference type="SAM" id="SignalP"/>
    </source>
</evidence>
<proteinExistence type="predicted"/>
<dbReference type="Gene3D" id="3.10.450.160">
    <property type="entry name" value="inner membrane protein cigr"/>
    <property type="match status" value="1"/>
</dbReference>
<dbReference type="RefSeq" id="WP_028794752.1">
    <property type="nucleotide sequence ID" value="NZ_FNBW01000001.1"/>
</dbReference>
<keyword evidence="4" id="KW-1185">Reference proteome</keyword>
<dbReference type="Proteomes" id="UP000198615">
    <property type="component" value="Unassembled WGS sequence"/>
</dbReference>
<organism evidence="3 4">
    <name type="scientific">Thalassobaculum litoreum DSM 18839</name>
    <dbReference type="NCBI Taxonomy" id="1123362"/>
    <lineage>
        <taxon>Bacteria</taxon>
        <taxon>Pseudomonadati</taxon>
        <taxon>Pseudomonadota</taxon>
        <taxon>Alphaproteobacteria</taxon>
        <taxon>Rhodospirillales</taxon>
        <taxon>Thalassobaculaceae</taxon>
        <taxon>Thalassobaculum</taxon>
    </lineage>
</organism>
<reference evidence="3 4" key="1">
    <citation type="submission" date="2016-10" db="EMBL/GenBank/DDBJ databases">
        <authorList>
            <person name="Varghese N."/>
            <person name="Submissions S."/>
        </authorList>
    </citation>
    <scope>NUCLEOTIDE SEQUENCE [LARGE SCALE GENOMIC DNA]</scope>
    <source>
        <strain evidence="3 4">DSM 18839</strain>
    </source>
</reference>
<dbReference type="EMBL" id="FNBW01000001">
    <property type="protein sequence ID" value="SDF14495.1"/>
    <property type="molecule type" value="Genomic_DNA"/>
</dbReference>
<dbReference type="NCBIfam" id="NF040487">
    <property type="entry name" value="T3SS_CigR_fam"/>
    <property type="match status" value="1"/>
</dbReference>
<dbReference type="AlphaFoldDB" id="A0A8G2BEF5"/>
<sequence>MAFKPIALAAALSIALAGPALAKNDKAPGNAGNGKPAHAGNPGNKGGGGSSSTSDGVAAAAAAGAVLAGILLSDSERATITRYFQTHPQPAKPLPPGIAKNLARGKPLPPGIAKQVAPNDLLRQVSIPRGYSLETVGTDVVLIEIGTRIVADILKDVVRN</sequence>
<feature type="signal peptide" evidence="2">
    <location>
        <begin position="1"/>
        <end position="22"/>
    </location>
</feature>
<dbReference type="OrthoDB" id="6433631at2"/>
<accession>A0A8G2BEF5</accession>
<evidence type="ECO:0008006" key="5">
    <source>
        <dbReference type="Google" id="ProtNLM"/>
    </source>
</evidence>
<gene>
    <name evidence="3" type="ORF">SAMN05660686_00443</name>
</gene>
<protein>
    <recommendedName>
        <fullName evidence="5">Nickel/cobalt transporter regulator</fullName>
    </recommendedName>
</protein>
<keyword evidence="2" id="KW-0732">Signal</keyword>
<evidence type="ECO:0000313" key="3">
    <source>
        <dbReference type="EMBL" id="SDF14495.1"/>
    </source>
</evidence>
<comment type="caution">
    <text evidence="3">The sequence shown here is derived from an EMBL/GenBank/DDBJ whole genome shotgun (WGS) entry which is preliminary data.</text>
</comment>
<feature type="chain" id="PRO_5034243990" description="Nickel/cobalt transporter regulator" evidence="2">
    <location>
        <begin position="23"/>
        <end position="160"/>
    </location>
</feature>
<feature type="region of interest" description="Disordered" evidence="1">
    <location>
        <begin position="27"/>
        <end position="54"/>
    </location>
</feature>
<name>A0A8G2BEF5_9PROT</name>